<comment type="subcellular location">
    <subcellularLocation>
        <location evidence="1">Cell membrane</location>
        <topology evidence="1">Single-pass membrane protein</topology>
    </subcellularLocation>
</comment>
<organism evidence="11 12">
    <name type="scientific">Pseudonocardia ailaonensis</name>
    <dbReference type="NCBI Taxonomy" id="367279"/>
    <lineage>
        <taxon>Bacteria</taxon>
        <taxon>Bacillati</taxon>
        <taxon>Actinomycetota</taxon>
        <taxon>Actinomycetes</taxon>
        <taxon>Pseudonocardiales</taxon>
        <taxon>Pseudonocardiaceae</taxon>
        <taxon>Pseudonocardia</taxon>
    </lineage>
</organism>
<evidence type="ECO:0000313" key="12">
    <source>
        <dbReference type="Proteomes" id="UP001500449"/>
    </source>
</evidence>
<evidence type="ECO:0000256" key="3">
    <source>
        <dbReference type="ARBA" id="ARBA00022475"/>
    </source>
</evidence>
<dbReference type="InterPro" id="IPR044857">
    <property type="entry name" value="T7SS_EccB_R1"/>
</dbReference>
<keyword evidence="7" id="KW-0067">ATP-binding</keyword>
<dbReference type="InterPro" id="IPR007795">
    <property type="entry name" value="T7SS_EccB"/>
</dbReference>
<feature type="region of interest" description="Disordered" evidence="10">
    <location>
        <begin position="247"/>
        <end position="268"/>
    </location>
</feature>
<evidence type="ECO:0000256" key="6">
    <source>
        <dbReference type="ARBA" id="ARBA00022801"/>
    </source>
</evidence>
<keyword evidence="5" id="KW-0547">Nucleotide-binding</keyword>
<comment type="similarity">
    <text evidence="2">Belongs to the EccB family.</text>
</comment>
<accession>A0ABN2NRL9</accession>
<dbReference type="NCBIfam" id="TIGR03919">
    <property type="entry name" value="T7SS_EccB"/>
    <property type="match status" value="1"/>
</dbReference>
<dbReference type="Gene3D" id="3.30.2390.20">
    <property type="entry name" value="Type VII secretion system EccB, repeat 1 domain"/>
    <property type="match status" value="1"/>
</dbReference>
<keyword evidence="6" id="KW-0378">Hydrolase</keyword>
<dbReference type="Proteomes" id="UP001500449">
    <property type="component" value="Unassembled WGS sequence"/>
</dbReference>
<evidence type="ECO:0000313" key="11">
    <source>
        <dbReference type="EMBL" id="GAA1877958.1"/>
    </source>
</evidence>
<keyword evidence="4" id="KW-0812">Transmembrane</keyword>
<dbReference type="PANTHER" id="PTHR40765:SF2">
    <property type="entry name" value="ESX-2 SECRETION SYSTEM ATPASE ECCB2"/>
    <property type="match status" value="1"/>
</dbReference>
<reference evidence="11 12" key="1">
    <citation type="journal article" date="2019" name="Int. J. Syst. Evol. Microbiol.">
        <title>The Global Catalogue of Microorganisms (GCM) 10K type strain sequencing project: providing services to taxonomists for standard genome sequencing and annotation.</title>
        <authorList>
            <consortium name="The Broad Institute Genomics Platform"/>
            <consortium name="The Broad Institute Genome Sequencing Center for Infectious Disease"/>
            <person name="Wu L."/>
            <person name="Ma J."/>
        </authorList>
    </citation>
    <scope>NUCLEOTIDE SEQUENCE [LARGE SCALE GENOMIC DNA]</scope>
    <source>
        <strain evidence="11 12">JCM 16009</strain>
    </source>
</reference>
<dbReference type="PANTHER" id="PTHR40765">
    <property type="entry name" value="ESX-2 SECRETION SYSTEM ATPASE ECCB2"/>
    <property type="match status" value="1"/>
</dbReference>
<keyword evidence="9" id="KW-0472">Membrane</keyword>
<dbReference type="Pfam" id="PF05108">
    <property type="entry name" value="T7SS_ESX1_EccB"/>
    <property type="match status" value="1"/>
</dbReference>
<evidence type="ECO:0000256" key="1">
    <source>
        <dbReference type="ARBA" id="ARBA00004162"/>
    </source>
</evidence>
<evidence type="ECO:0000256" key="2">
    <source>
        <dbReference type="ARBA" id="ARBA00008149"/>
    </source>
</evidence>
<dbReference type="RefSeq" id="WP_344427139.1">
    <property type="nucleotide sequence ID" value="NZ_BAAAQK010000028.1"/>
</dbReference>
<keyword evidence="12" id="KW-1185">Reference proteome</keyword>
<evidence type="ECO:0000256" key="4">
    <source>
        <dbReference type="ARBA" id="ARBA00022692"/>
    </source>
</evidence>
<name>A0ABN2NRL9_9PSEU</name>
<protein>
    <submittedName>
        <fullName evidence="11">Type VII secretion protein EccB</fullName>
    </submittedName>
</protein>
<comment type="caution">
    <text evidence="11">The sequence shown here is derived from an EMBL/GenBank/DDBJ whole genome shotgun (WGS) entry which is preliminary data.</text>
</comment>
<feature type="region of interest" description="Disordered" evidence="10">
    <location>
        <begin position="1"/>
        <end position="30"/>
    </location>
</feature>
<sequence length="453" mass="44556">MVPPPAPGHPASVAGSRPAEEMPPPATRDQADAHRYGMRRLEAALVRADPVPLHEQLRAQRRAAVVGVLLALLGLAGAGVLAKLAPAPEWTGQTVVVAGGSGAVYAVIHGPDRLVPVPDLLAARLVLAALGSPAPAAEPVLVPDEDLGEAPRTGAVDLPATPGVRLGGPAIPARWAVCDGPVVLAGTLAPVAPVGALRVRAPGGEEYAVLDGVRHAVDPGDGAVVGALGLAGVPVRPVGAEVLSAVPEGPPLRSPRLPGGSAAPGTPGRVGDVLATTGVDGSRHYLAVVPDGVQEVPATLADVLRAQGGAGPREVPPSAVADVPRVTTLAATGWPAAAPRWEAPTGIACATWVDGRAGLAVLPALPLTGAVPVAGGRVRAVVGAGGAVRSVSPTGGGTVWLISSAGTAHGVADAPTASALGLPGALPDAPEAMLRLLPTGPALDLGEVRRAVG</sequence>
<dbReference type="EMBL" id="BAAAQK010000028">
    <property type="protein sequence ID" value="GAA1877958.1"/>
    <property type="molecule type" value="Genomic_DNA"/>
</dbReference>
<keyword evidence="8" id="KW-1133">Transmembrane helix</keyword>
<evidence type="ECO:0000256" key="8">
    <source>
        <dbReference type="ARBA" id="ARBA00022989"/>
    </source>
</evidence>
<gene>
    <name evidence="11" type="primary">eccB</name>
    <name evidence="11" type="ORF">GCM10009836_69160</name>
</gene>
<dbReference type="InterPro" id="IPR042485">
    <property type="entry name" value="T7SS_EccB_R3"/>
</dbReference>
<evidence type="ECO:0000256" key="9">
    <source>
        <dbReference type="ARBA" id="ARBA00023136"/>
    </source>
</evidence>
<keyword evidence="3" id="KW-1003">Cell membrane</keyword>
<evidence type="ECO:0000256" key="7">
    <source>
        <dbReference type="ARBA" id="ARBA00022840"/>
    </source>
</evidence>
<evidence type="ECO:0000256" key="5">
    <source>
        <dbReference type="ARBA" id="ARBA00022741"/>
    </source>
</evidence>
<proteinExistence type="inferred from homology"/>
<dbReference type="Gene3D" id="2.40.50.910">
    <property type="entry name" value="Type VII secretion system EccB, repeat 3 domain"/>
    <property type="match status" value="1"/>
</dbReference>
<evidence type="ECO:0000256" key="10">
    <source>
        <dbReference type="SAM" id="MobiDB-lite"/>
    </source>
</evidence>